<dbReference type="STRING" id="946077.W5A_01125"/>
<dbReference type="SUPFAM" id="SSF52540">
    <property type="entry name" value="P-loop containing nucleoside triphosphate hydrolases"/>
    <property type="match status" value="1"/>
</dbReference>
<dbReference type="InterPro" id="IPR011604">
    <property type="entry name" value="PDDEXK-like_dom_sf"/>
</dbReference>
<dbReference type="Gene3D" id="3.90.320.10">
    <property type="match status" value="1"/>
</dbReference>
<proteinExistence type="predicted"/>
<accession>I0WJL6</accession>
<dbReference type="Gene3D" id="1.10.486.10">
    <property type="entry name" value="PCRA, domain 4"/>
    <property type="match status" value="1"/>
</dbReference>
<dbReference type="InterPro" id="IPR027417">
    <property type="entry name" value="P-loop_NTPase"/>
</dbReference>
<dbReference type="PATRIC" id="fig|946077.3.peg.231"/>
<dbReference type="RefSeq" id="WP_008236547.1">
    <property type="nucleotide sequence ID" value="NZ_AJJU01000002.1"/>
</dbReference>
<keyword evidence="3" id="KW-1185">Reference proteome</keyword>
<dbReference type="SUPFAM" id="SSF52980">
    <property type="entry name" value="Restriction endonuclease-like"/>
    <property type="match status" value="1"/>
</dbReference>
<dbReference type="eggNOG" id="COG0210">
    <property type="taxonomic scope" value="Bacteria"/>
</dbReference>
<dbReference type="Pfam" id="PF12705">
    <property type="entry name" value="PDDEXK_1"/>
    <property type="match status" value="1"/>
</dbReference>
<reference evidence="2 3" key="1">
    <citation type="journal article" date="2012" name="J. Bacteriol.">
        <title>Genome Sequence of the Halotolerant Bacterium Imtechella halotolerans K1T.</title>
        <authorList>
            <person name="Kumar S."/>
            <person name="Vikram S."/>
            <person name="Subramanian S."/>
            <person name="Raghava G.P."/>
            <person name="Pinnaka A.K."/>
        </authorList>
    </citation>
    <scope>NUCLEOTIDE SEQUENCE [LARGE SCALE GENOMIC DNA]</scope>
    <source>
        <strain evidence="2 3">K1</strain>
    </source>
</reference>
<dbReference type="AlphaFoldDB" id="I0WJL6"/>
<sequence>METFLGNVVASVLKKNIDPRQLTFIVPSKRAVVFLKDHYIQLNNSIGFLPKFYSIEEFIEGLSGIKQAPNLVLLFELYDCYKTNTPNNPDNFETFLGWGQTLLQDFNEIDRYLIEPDTIFPYIKAIKEIDHWSLSENLTPLQESHLSFWKTLGSYYYQYKKHLLDKEIGYQGLVYIQALENLELYIQNFRNHTHVFAGFNALNKAEERIIQEILHNLPASIFWDTDKAFLQEKDHDASLFLKSHFSKWNYYKKNTPEWISNNFENPKNIEITGLPKNINQAKYISNLLNRYAENGTLKHTAVVLSDEQLLLPLLSNISNEIEAVNITMGYPLQETPIAPIFSFYFKLFLNEQKEWYYKDIIGFLSLPQIAILFDNKPSVTQNLIQYLYNNNISYVTNSTWLDCTNDSQVIKTLHWLLPNSESTSPLQLIQRSREIINSLKNYYSQQSTNTILLEYLFRFYELFNQLEDLQLSYGFISSTKSLYRLYTDILTKESLDFKGEPLEGLQIMGMLESRNLDFENLIIASVNEGILPSGKNNNSFIPYEVKKAVELPTYKEKDAIYAYHFYRLLQRAKNIHLLYNTEPDALNGGEKSRFLQQLESFSPNQHSIKSSILAPKITPPDIIELKIDKTSTTMLRLKEVAAKGFSPSSLAKYISNPMEFYQQYILGIREEETVEETVAANTMGTIVHAVLEEMYLPVVGQFLSEIQLSKMRSTIETLTLKHFQAFYKNTSKLTGKNLIIYEVIKKYIDKFLSMESDTLKKGITIKVVDVERKVNIPFKSEKIPFEIVLKGTVDRIDIRDGQLCIIDYKTGKVEAKDVTFPDWNELITNASYTKAFQLLTYAYMYTQENEVKDELEVGNISFKKLSAGFIPASLGVSRNKVSKISKEMLLEIELALEILLLEILNPEIPFKNKKIE</sequence>
<organism evidence="2 3">
    <name type="scientific">Imtechella halotolerans K1</name>
    <dbReference type="NCBI Taxonomy" id="946077"/>
    <lineage>
        <taxon>Bacteria</taxon>
        <taxon>Pseudomonadati</taxon>
        <taxon>Bacteroidota</taxon>
        <taxon>Flavobacteriia</taxon>
        <taxon>Flavobacteriales</taxon>
        <taxon>Flavobacteriaceae</taxon>
        <taxon>Imtechella</taxon>
    </lineage>
</organism>
<evidence type="ECO:0000313" key="2">
    <source>
        <dbReference type="EMBL" id="EID76582.1"/>
    </source>
</evidence>
<dbReference type="eggNOG" id="COG2887">
    <property type="taxonomic scope" value="Bacteria"/>
</dbReference>
<gene>
    <name evidence="2" type="ORF">W5A_01125</name>
</gene>
<dbReference type="InterPro" id="IPR038726">
    <property type="entry name" value="PDDEXK_AddAB-type"/>
</dbReference>
<evidence type="ECO:0000259" key="1">
    <source>
        <dbReference type="Pfam" id="PF12705"/>
    </source>
</evidence>
<dbReference type="EMBL" id="AJJU01000002">
    <property type="protein sequence ID" value="EID76582.1"/>
    <property type="molecule type" value="Genomic_DNA"/>
</dbReference>
<dbReference type="OrthoDB" id="9762792at2"/>
<protein>
    <recommendedName>
        <fullName evidence="1">PD-(D/E)XK endonuclease-like domain-containing protein</fullName>
    </recommendedName>
</protein>
<dbReference type="Proteomes" id="UP000005938">
    <property type="component" value="Unassembled WGS sequence"/>
</dbReference>
<evidence type="ECO:0000313" key="3">
    <source>
        <dbReference type="Proteomes" id="UP000005938"/>
    </source>
</evidence>
<dbReference type="Gene3D" id="3.40.50.300">
    <property type="entry name" value="P-loop containing nucleotide triphosphate hydrolases"/>
    <property type="match status" value="1"/>
</dbReference>
<name>I0WJL6_9FLAO</name>
<dbReference type="InterPro" id="IPR011335">
    <property type="entry name" value="Restrct_endonuc-II-like"/>
</dbReference>
<feature type="domain" description="PD-(D/E)XK endonuclease-like" evidence="1">
    <location>
        <begin position="645"/>
        <end position="911"/>
    </location>
</feature>
<comment type="caution">
    <text evidence="2">The sequence shown here is derived from an EMBL/GenBank/DDBJ whole genome shotgun (WGS) entry which is preliminary data.</text>
</comment>